<evidence type="ECO:0000313" key="1">
    <source>
        <dbReference type="EMBL" id="GAU07704.1"/>
    </source>
</evidence>
<comment type="caution">
    <text evidence="1">The sequence shown here is derived from an EMBL/GenBank/DDBJ whole genome shotgun (WGS) entry which is preliminary data.</text>
</comment>
<reference evidence="2" key="1">
    <citation type="submission" date="2016-06" db="EMBL/GenBank/DDBJ databases">
        <title>Draft genome sequence of Desulfoplanes formicivorans strain Pf12B.</title>
        <authorList>
            <person name="Watanabe M."/>
            <person name="Kojima H."/>
            <person name="Fukui M."/>
        </authorList>
    </citation>
    <scope>NUCLEOTIDE SEQUENCE [LARGE SCALE GENOMIC DNA]</scope>
    <source>
        <strain evidence="2">Pf12B</strain>
    </source>
</reference>
<dbReference type="AlphaFoldDB" id="A0A194AG07"/>
<name>A0A194AG07_9BACT</name>
<dbReference type="EMBL" id="BDFE01000006">
    <property type="protein sequence ID" value="GAU07704.1"/>
    <property type="molecule type" value="Genomic_DNA"/>
</dbReference>
<sequence length="106" mass="12210">MQTETTFAFLLEAMSPCTETFFSRSYTYDQSGICLDDPVGLIGQMEKCRKTMLEAVVWANGKYIGGTWFDVTHQKWTAELFDMTWNTATDCPQPVRLFADHFQKMT</sequence>
<dbReference type="Proteomes" id="UP000095200">
    <property type="component" value="Unassembled WGS sequence"/>
</dbReference>
<accession>A0A194AG07</accession>
<keyword evidence="2" id="KW-1185">Reference proteome</keyword>
<proteinExistence type="predicted"/>
<gene>
    <name evidence="1" type="ORF">DPF_0400</name>
</gene>
<dbReference type="OrthoDB" id="9855168at2"/>
<dbReference type="RefSeq" id="WP_069857208.1">
    <property type="nucleotide sequence ID" value="NZ_BDFE01000006.1"/>
</dbReference>
<organism evidence="1 2">
    <name type="scientific">Desulfoplanes formicivorans</name>
    <dbReference type="NCBI Taxonomy" id="1592317"/>
    <lineage>
        <taxon>Bacteria</taxon>
        <taxon>Pseudomonadati</taxon>
        <taxon>Thermodesulfobacteriota</taxon>
        <taxon>Desulfovibrionia</taxon>
        <taxon>Desulfovibrionales</taxon>
        <taxon>Desulfoplanaceae</taxon>
        <taxon>Desulfoplanes</taxon>
    </lineage>
</organism>
<evidence type="ECO:0000313" key="2">
    <source>
        <dbReference type="Proteomes" id="UP000095200"/>
    </source>
</evidence>
<protein>
    <submittedName>
        <fullName evidence="1">Uncharacterized protein</fullName>
    </submittedName>
</protein>